<evidence type="ECO:0000256" key="3">
    <source>
        <dbReference type="SAM" id="Phobius"/>
    </source>
</evidence>
<feature type="transmembrane region" description="Helical" evidence="3">
    <location>
        <begin position="236"/>
        <end position="256"/>
    </location>
</feature>
<dbReference type="EMBL" id="JACHFH010000038">
    <property type="protein sequence ID" value="MBB5337229.1"/>
    <property type="molecule type" value="Genomic_DNA"/>
</dbReference>
<feature type="transmembrane region" description="Helical" evidence="3">
    <location>
        <begin position="202"/>
        <end position="224"/>
    </location>
</feature>
<feature type="transmembrane region" description="Helical" evidence="3">
    <location>
        <begin position="38"/>
        <end position="59"/>
    </location>
</feature>
<evidence type="ECO:0000256" key="1">
    <source>
        <dbReference type="ARBA" id="ARBA00004127"/>
    </source>
</evidence>
<dbReference type="Gene3D" id="1.20.1530.20">
    <property type="match status" value="1"/>
</dbReference>
<organism evidence="4 5">
    <name type="scientific">Pectinatus brassicae</name>
    <dbReference type="NCBI Taxonomy" id="862415"/>
    <lineage>
        <taxon>Bacteria</taxon>
        <taxon>Bacillati</taxon>
        <taxon>Bacillota</taxon>
        <taxon>Negativicutes</taxon>
        <taxon>Selenomonadales</taxon>
        <taxon>Selenomonadaceae</taxon>
        <taxon>Pectinatus</taxon>
    </lineage>
</organism>
<feature type="transmembrane region" description="Helical" evidence="3">
    <location>
        <begin position="65"/>
        <end position="86"/>
    </location>
</feature>
<feature type="transmembrane region" description="Helical" evidence="3">
    <location>
        <begin position="6"/>
        <end position="26"/>
    </location>
</feature>
<proteinExistence type="predicted"/>
<protein>
    <submittedName>
        <fullName evidence="4">Uncharacterized protein</fullName>
    </submittedName>
</protein>
<dbReference type="AlphaFoldDB" id="A0A840UJQ6"/>
<dbReference type="InterPro" id="IPR038770">
    <property type="entry name" value="Na+/solute_symporter_sf"/>
</dbReference>
<sequence length="317" mass="36054">MNEASTRIIYIFIDLILPLILGYILHQKKWMKIETCNLLLKLNIRFIATILACGSFWLMKIDSNFFIIPIYGILVCLIPGILSYPLARQLNKPRSEGAFLLTGYLSNIGTLIGLCGFVLYGEIGFAYVQSVAIFQNLFTLLVCIPMAGYYQQLAQAQSQTIHFRPQWRSILVSWNQLALLGMLLGFFLSINNVPRPIFFSPIFDSFIHIGAWIGMLPIGFLINFSAIKIYLRNSLYMLPIKFIILPTVTYILFTFLTDNKMLINIMTLMGAAPAAINSIALCQLYKLNVNMATAIFMITTAVFFLIVFPGYYLFFFQ</sequence>
<keyword evidence="2" id="KW-0813">Transport</keyword>
<dbReference type="RefSeq" id="WP_183862887.1">
    <property type="nucleotide sequence ID" value="NZ_JACHFH010000038.1"/>
</dbReference>
<feature type="transmembrane region" description="Helical" evidence="3">
    <location>
        <begin position="171"/>
        <end position="190"/>
    </location>
</feature>
<dbReference type="PANTHER" id="PTHR36838:SF3">
    <property type="entry name" value="TRANSPORTER AUXIN EFFLUX CARRIER EC FAMILY"/>
    <property type="match status" value="1"/>
</dbReference>
<evidence type="ECO:0000256" key="2">
    <source>
        <dbReference type="ARBA" id="ARBA00022448"/>
    </source>
</evidence>
<keyword evidence="3" id="KW-0812">Transmembrane</keyword>
<feature type="transmembrane region" description="Helical" evidence="3">
    <location>
        <begin position="126"/>
        <end position="150"/>
    </location>
</feature>
<gene>
    <name evidence="4" type="ORF">HNR32_002388</name>
</gene>
<reference evidence="4 5" key="1">
    <citation type="submission" date="2020-08" db="EMBL/GenBank/DDBJ databases">
        <title>Genomic Encyclopedia of Type Strains, Phase IV (KMG-IV): sequencing the most valuable type-strain genomes for metagenomic binning, comparative biology and taxonomic classification.</title>
        <authorList>
            <person name="Goeker M."/>
        </authorList>
    </citation>
    <scope>NUCLEOTIDE SEQUENCE [LARGE SCALE GENOMIC DNA]</scope>
    <source>
        <strain evidence="4 5">DSM 24661</strain>
    </source>
</reference>
<keyword evidence="3" id="KW-0472">Membrane</keyword>
<feature type="transmembrane region" description="Helical" evidence="3">
    <location>
        <begin position="262"/>
        <end position="282"/>
    </location>
</feature>
<dbReference type="GO" id="GO:0012505">
    <property type="term" value="C:endomembrane system"/>
    <property type="evidence" value="ECO:0007669"/>
    <property type="project" value="UniProtKB-SubCell"/>
</dbReference>
<dbReference type="Proteomes" id="UP000559117">
    <property type="component" value="Unassembled WGS sequence"/>
</dbReference>
<evidence type="ECO:0000313" key="4">
    <source>
        <dbReference type="EMBL" id="MBB5337229.1"/>
    </source>
</evidence>
<comment type="subcellular location">
    <subcellularLocation>
        <location evidence="1">Endomembrane system</location>
        <topology evidence="1">Multi-pass membrane protein</topology>
    </subcellularLocation>
</comment>
<accession>A0A840UJQ6</accession>
<feature type="transmembrane region" description="Helical" evidence="3">
    <location>
        <begin position="294"/>
        <end position="314"/>
    </location>
</feature>
<keyword evidence="5" id="KW-1185">Reference proteome</keyword>
<name>A0A840UJQ6_9FIRM</name>
<dbReference type="PANTHER" id="PTHR36838">
    <property type="entry name" value="AUXIN EFFLUX CARRIER FAMILY PROTEIN"/>
    <property type="match status" value="1"/>
</dbReference>
<keyword evidence="3" id="KW-1133">Transmembrane helix</keyword>
<feature type="transmembrane region" description="Helical" evidence="3">
    <location>
        <begin position="98"/>
        <end position="120"/>
    </location>
</feature>
<comment type="caution">
    <text evidence="4">The sequence shown here is derived from an EMBL/GenBank/DDBJ whole genome shotgun (WGS) entry which is preliminary data.</text>
</comment>
<evidence type="ECO:0000313" key="5">
    <source>
        <dbReference type="Proteomes" id="UP000559117"/>
    </source>
</evidence>